<dbReference type="PANTHER" id="PTHR13617:SF14">
    <property type="entry name" value="PROTEIN ABHD18"/>
    <property type="match status" value="1"/>
</dbReference>
<comment type="caution">
    <text evidence="1">The sequence shown here is derived from an EMBL/GenBank/DDBJ whole genome shotgun (WGS) entry which is preliminary data.</text>
</comment>
<dbReference type="InterPro" id="IPR029058">
    <property type="entry name" value="AB_hydrolase_fold"/>
</dbReference>
<reference evidence="1 2" key="1">
    <citation type="journal article" date="2017" name="Nat. Ecol. Evol.">
        <title>Scallop genome provides insights into evolution of bilaterian karyotype and development.</title>
        <authorList>
            <person name="Wang S."/>
            <person name="Zhang J."/>
            <person name="Jiao W."/>
            <person name="Li J."/>
            <person name="Xun X."/>
            <person name="Sun Y."/>
            <person name="Guo X."/>
            <person name="Huan P."/>
            <person name="Dong B."/>
            <person name="Zhang L."/>
            <person name="Hu X."/>
            <person name="Sun X."/>
            <person name="Wang J."/>
            <person name="Zhao C."/>
            <person name="Wang Y."/>
            <person name="Wang D."/>
            <person name="Huang X."/>
            <person name="Wang R."/>
            <person name="Lv J."/>
            <person name="Li Y."/>
            <person name="Zhang Z."/>
            <person name="Liu B."/>
            <person name="Lu W."/>
            <person name="Hui Y."/>
            <person name="Liang J."/>
            <person name="Zhou Z."/>
            <person name="Hou R."/>
            <person name="Li X."/>
            <person name="Liu Y."/>
            <person name="Li H."/>
            <person name="Ning X."/>
            <person name="Lin Y."/>
            <person name="Zhao L."/>
            <person name="Xing Q."/>
            <person name="Dou J."/>
            <person name="Li Y."/>
            <person name="Mao J."/>
            <person name="Guo H."/>
            <person name="Dou H."/>
            <person name="Li T."/>
            <person name="Mu C."/>
            <person name="Jiang W."/>
            <person name="Fu Q."/>
            <person name="Fu X."/>
            <person name="Miao Y."/>
            <person name="Liu J."/>
            <person name="Yu Q."/>
            <person name="Li R."/>
            <person name="Liao H."/>
            <person name="Li X."/>
            <person name="Kong Y."/>
            <person name="Jiang Z."/>
            <person name="Chourrout D."/>
            <person name="Li R."/>
            <person name="Bao Z."/>
        </authorList>
    </citation>
    <scope>NUCLEOTIDE SEQUENCE [LARGE SCALE GENOMIC DNA]</scope>
    <source>
        <strain evidence="1 2">PY_sf001</strain>
    </source>
</reference>
<dbReference type="PANTHER" id="PTHR13617">
    <property type="entry name" value="PROTEIN ABHD18"/>
    <property type="match status" value="1"/>
</dbReference>
<dbReference type="SUPFAM" id="SSF53474">
    <property type="entry name" value="alpha/beta-Hydrolases"/>
    <property type="match status" value="1"/>
</dbReference>
<dbReference type="AlphaFoldDB" id="A0A210Q8Y5"/>
<evidence type="ECO:0000313" key="1">
    <source>
        <dbReference type="EMBL" id="OWF45149.1"/>
    </source>
</evidence>
<accession>A0A210Q8Y5</accession>
<gene>
    <name evidence="1" type="ORF">KP79_PYT13257</name>
</gene>
<proteinExistence type="predicted"/>
<dbReference type="InterPro" id="IPR019149">
    <property type="entry name" value="ABHD18"/>
</dbReference>
<evidence type="ECO:0008006" key="3">
    <source>
        <dbReference type="Google" id="ProtNLM"/>
    </source>
</evidence>
<keyword evidence="2" id="KW-1185">Reference proteome</keyword>
<evidence type="ECO:0000313" key="2">
    <source>
        <dbReference type="Proteomes" id="UP000242188"/>
    </source>
</evidence>
<sequence length="459" mass="52020">MSQLSKVDTAFRSVIVYKFFKNGWGAPENLKKIFDFRKKMSNRDTCKYMVNMSLDTVTIDKEEEKKGMKTIEGHFMSPFQRHLPGVMPEEVRTARFKMILPKNWQSEKYKPVCIQLAGTGDHGFKTREDKMAMPLLEKGIASILLENPYYGTRKPKKQTRSFLLHVNDLFVMGAGLTLESLVLLNWCESKGYGPLGITGISMGGHMACLAGTNWHKPLVLVPCLSWTTASSVYTRGVLRNGINWKKLESQYKDESEYKGLVDLLCAPDMWDTSAYSEGRKAVFDIENPEDLKRGYEMAANYVLNNHSPPKQESKPLDSEEQANVSEDLGIWRSKILPAVSSIKTPDINLEPLYQSISGKWMEIGKRDEAALGFMIGVMDECTHLGHYTKPVDQSLITIVTAKHDGYIPRDDVLGLDKIWPGAEVRYLEGGHVEAYIRHKGVFIKAISDAFERSREKYHS</sequence>
<dbReference type="EMBL" id="NEDP02004568">
    <property type="protein sequence ID" value="OWF45149.1"/>
    <property type="molecule type" value="Genomic_DNA"/>
</dbReference>
<organism evidence="1 2">
    <name type="scientific">Mizuhopecten yessoensis</name>
    <name type="common">Japanese scallop</name>
    <name type="synonym">Patinopecten yessoensis</name>
    <dbReference type="NCBI Taxonomy" id="6573"/>
    <lineage>
        <taxon>Eukaryota</taxon>
        <taxon>Metazoa</taxon>
        <taxon>Spiralia</taxon>
        <taxon>Lophotrochozoa</taxon>
        <taxon>Mollusca</taxon>
        <taxon>Bivalvia</taxon>
        <taxon>Autobranchia</taxon>
        <taxon>Pteriomorphia</taxon>
        <taxon>Pectinida</taxon>
        <taxon>Pectinoidea</taxon>
        <taxon>Pectinidae</taxon>
        <taxon>Mizuhopecten</taxon>
    </lineage>
</organism>
<dbReference type="OrthoDB" id="9987145at2759"/>
<dbReference type="Gene3D" id="3.40.50.1820">
    <property type="entry name" value="alpha/beta hydrolase"/>
    <property type="match status" value="1"/>
</dbReference>
<protein>
    <recommendedName>
        <fullName evidence="3">Protein ABHD18</fullName>
    </recommendedName>
</protein>
<dbReference type="Pfam" id="PF09752">
    <property type="entry name" value="ABHD18"/>
    <property type="match status" value="1"/>
</dbReference>
<name>A0A210Q8Y5_MIZYE</name>
<dbReference type="Proteomes" id="UP000242188">
    <property type="component" value="Unassembled WGS sequence"/>
</dbReference>
<dbReference type="STRING" id="6573.A0A210Q8Y5"/>